<reference evidence="3 4" key="1">
    <citation type="journal article" date="2019" name="Int. J. Syst. Evol. Microbiol.">
        <title>The Global Catalogue of Microorganisms (GCM) 10K type strain sequencing project: providing services to taxonomists for standard genome sequencing and annotation.</title>
        <authorList>
            <consortium name="The Broad Institute Genomics Platform"/>
            <consortium name="The Broad Institute Genome Sequencing Center for Infectious Disease"/>
            <person name="Wu L."/>
            <person name="Ma J."/>
        </authorList>
    </citation>
    <scope>NUCLEOTIDE SEQUENCE [LARGE SCALE GENOMIC DNA]</scope>
    <source>
        <strain evidence="3 4">JCM 8201</strain>
    </source>
</reference>
<evidence type="ECO:0000256" key="1">
    <source>
        <dbReference type="SAM" id="Phobius"/>
    </source>
</evidence>
<organism evidence="3 4">
    <name type="scientific">Actinocorallia aurantiaca</name>
    <dbReference type="NCBI Taxonomy" id="46204"/>
    <lineage>
        <taxon>Bacteria</taxon>
        <taxon>Bacillati</taxon>
        <taxon>Actinomycetota</taxon>
        <taxon>Actinomycetes</taxon>
        <taxon>Streptosporangiales</taxon>
        <taxon>Thermomonosporaceae</taxon>
        <taxon>Actinocorallia</taxon>
    </lineage>
</organism>
<keyword evidence="1" id="KW-0812">Transmembrane</keyword>
<keyword evidence="1" id="KW-1133">Transmembrane helix</keyword>
<feature type="transmembrane region" description="Helical" evidence="1">
    <location>
        <begin position="399"/>
        <end position="416"/>
    </location>
</feature>
<dbReference type="EMBL" id="BAAATZ010000030">
    <property type="protein sequence ID" value="GAA2735851.1"/>
    <property type="molecule type" value="Genomic_DNA"/>
</dbReference>
<dbReference type="SUPFAM" id="SSF48239">
    <property type="entry name" value="Terpenoid cyclases/Protein prenyltransferases"/>
    <property type="match status" value="1"/>
</dbReference>
<accession>A0ABN3UMR6</accession>
<sequence length="420" mass="46725">MILDVRRLQHHLSRSVETLRDHYRPLADSSGGWYHELGGEPGATATALALACFASCGEPPDHLDQALRFLREHQQPDGGWPTRTSGSRAVVEATAWIAWALARVRCDLREGAPDLYRATRWLISQQNPDGGWGSMRGARSRVWLTCLALRALGELDPHAEAVTEGVRWLLGQRVTEPVSGAGIWGQDNGTGGATVTHTAFALITLAELRPNDLSRHLPAFAWLTRRLEMDPRNRHKWIETYTVAPEEGGAWRLNLWHYGLPLALTALLHHPDGPPVAQVGQALERILDVVPGDHIWGDDTQPGGASPSLWSLWWSLQAVTHVYRQPLFRPDDLVVWLRDAVVIRRGPARHKPLFLLAPALWKAGISRFLRRYWAYAALLLLGALIGGGVLAGWWDGEVFWVGLVIPLALIPLQEAFKTRP</sequence>
<dbReference type="RefSeq" id="WP_344455750.1">
    <property type="nucleotide sequence ID" value="NZ_BAAATZ010000030.1"/>
</dbReference>
<protein>
    <recommendedName>
        <fullName evidence="2">Squalene cyclase C-terminal domain-containing protein</fullName>
    </recommendedName>
</protein>
<dbReference type="Gene3D" id="1.50.10.20">
    <property type="match status" value="2"/>
</dbReference>
<evidence type="ECO:0000313" key="3">
    <source>
        <dbReference type="EMBL" id="GAA2735851.1"/>
    </source>
</evidence>
<name>A0ABN3UMR6_9ACTN</name>
<proteinExistence type="predicted"/>
<evidence type="ECO:0000259" key="2">
    <source>
        <dbReference type="Pfam" id="PF13243"/>
    </source>
</evidence>
<dbReference type="InterPro" id="IPR032696">
    <property type="entry name" value="SQ_cyclase_C"/>
</dbReference>
<dbReference type="Proteomes" id="UP001501842">
    <property type="component" value="Unassembled WGS sequence"/>
</dbReference>
<dbReference type="InterPro" id="IPR008930">
    <property type="entry name" value="Terpenoid_cyclase/PrenylTrfase"/>
</dbReference>
<evidence type="ECO:0000313" key="4">
    <source>
        <dbReference type="Proteomes" id="UP001501842"/>
    </source>
</evidence>
<keyword evidence="1" id="KW-0472">Membrane</keyword>
<dbReference type="Pfam" id="PF13243">
    <property type="entry name" value="SQHop_cyclase_C"/>
    <property type="match status" value="1"/>
</dbReference>
<feature type="transmembrane region" description="Helical" evidence="1">
    <location>
        <begin position="372"/>
        <end position="393"/>
    </location>
</feature>
<dbReference type="CDD" id="cd00688">
    <property type="entry name" value="ISOPREN_C2_like"/>
    <property type="match status" value="1"/>
</dbReference>
<comment type="caution">
    <text evidence="3">The sequence shown here is derived from an EMBL/GenBank/DDBJ whole genome shotgun (WGS) entry which is preliminary data.</text>
</comment>
<feature type="domain" description="Squalene cyclase C-terminal" evidence="2">
    <location>
        <begin position="40"/>
        <end position="134"/>
    </location>
</feature>
<keyword evidence="4" id="KW-1185">Reference proteome</keyword>
<gene>
    <name evidence="3" type="ORF">GCM10010439_61710</name>
</gene>